<comment type="caution">
    <text evidence="3">The sequence shown here is derived from an EMBL/GenBank/DDBJ whole genome shotgun (WGS) entry which is preliminary data.</text>
</comment>
<dbReference type="InterPro" id="IPR050706">
    <property type="entry name" value="Cyclic-di-GMP_PDE-like"/>
</dbReference>
<dbReference type="GO" id="GO:0071111">
    <property type="term" value="F:cyclic-guanylate-specific phosphodiesterase activity"/>
    <property type="evidence" value="ECO:0007669"/>
    <property type="project" value="InterPro"/>
</dbReference>
<feature type="compositionally biased region" description="Pro residues" evidence="1">
    <location>
        <begin position="86"/>
        <end position="100"/>
    </location>
</feature>
<dbReference type="PANTHER" id="PTHR33121">
    <property type="entry name" value="CYCLIC DI-GMP PHOSPHODIESTERASE PDEF"/>
    <property type="match status" value="1"/>
</dbReference>
<reference evidence="3" key="1">
    <citation type="submission" date="2018-12" db="EMBL/GenBank/DDBJ databases">
        <authorList>
            <person name="Jadhav K."/>
            <person name="Kushwaha B."/>
            <person name="Jadhav I."/>
        </authorList>
    </citation>
    <scope>NUCLEOTIDE SEQUENCE [LARGE SCALE GENOMIC DNA]</scope>
    <source>
        <strain evidence="3">SBS 10</strain>
    </source>
</reference>
<proteinExistence type="predicted"/>
<dbReference type="Pfam" id="PF00563">
    <property type="entry name" value="EAL"/>
    <property type="match status" value="1"/>
</dbReference>
<feature type="domain" description="EAL" evidence="2">
    <location>
        <begin position="1"/>
        <end position="154"/>
    </location>
</feature>
<name>A0A3S0NEN6_9GAMM</name>
<dbReference type="SMART" id="SM00052">
    <property type="entry name" value="EAL"/>
    <property type="match status" value="1"/>
</dbReference>
<dbReference type="PROSITE" id="PS50883">
    <property type="entry name" value="EAL"/>
    <property type="match status" value="1"/>
</dbReference>
<evidence type="ECO:0000256" key="1">
    <source>
        <dbReference type="SAM" id="MobiDB-lite"/>
    </source>
</evidence>
<organism evidence="3">
    <name type="scientific">Billgrantia gudaonensis</name>
    <dbReference type="NCBI Taxonomy" id="376427"/>
    <lineage>
        <taxon>Bacteria</taxon>
        <taxon>Pseudomonadati</taxon>
        <taxon>Pseudomonadota</taxon>
        <taxon>Gammaproteobacteria</taxon>
        <taxon>Oceanospirillales</taxon>
        <taxon>Halomonadaceae</taxon>
        <taxon>Billgrantia</taxon>
    </lineage>
</organism>
<feature type="region of interest" description="Disordered" evidence="1">
    <location>
        <begin position="83"/>
        <end position="121"/>
    </location>
</feature>
<dbReference type="InterPro" id="IPR035919">
    <property type="entry name" value="EAL_sf"/>
</dbReference>
<dbReference type="PANTHER" id="PTHR33121:SF71">
    <property type="entry name" value="OXYGEN SENSOR PROTEIN DOSP"/>
    <property type="match status" value="1"/>
</dbReference>
<evidence type="ECO:0000313" key="3">
    <source>
        <dbReference type="EMBL" id="RUA22320.1"/>
    </source>
</evidence>
<accession>A0A3S0NEN6</accession>
<dbReference type="EMBL" id="RXHI01000019">
    <property type="protein sequence ID" value="RUA22320.1"/>
    <property type="molecule type" value="Genomic_DNA"/>
</dbReference>
<dbReference type="Gene3D" id="3.20.20.450">
    <property type="entry name" value="EAL domain"/>
    <property type="match status" value="1"/>
</dbReference>
<evidence type="ECO:0000259" key="2">
    <source>
        <dbReference type="PROSITE" id="PS50883"/>
    </source>
</evidence>
<sequence length="162" mass="17631">MQQPELTATIGRILADTGLDPGLLELELTEGAVMEHPEETIAVLNELKSLGVRLAVDDFGTGYSSLAYLRRFPFDTLKIDRSFIPTSPPRRMGPPSPRPSSPWGGDCASRSSPRGGNRSQAAYLRRRHCDQLQGYLFRSSVACGYLPTTPRIGPFAAGPGTR</sequence>
<gene>
    <name evidence="3" type="ORF">DSL92_06565</name>
</gene>
<protein>
    <submittedName>
        <fullName evidence="3">EAL domain-containing protein</fullName>
    </submittedName>
</protein>
<feature type="compositionally biased region" description="Polar residues" evidence="1">
    <location>
        <begin position="109"/>
        <end position="120"/>
    </location>
</feature>
<dbReference type="InterPro" id="IPR001633">
    <property type="entry name" value="EAL_dom"/>
</dbReference>
<dbReference type="CDD" id="cd01948">
    <property type="entry name" value="EAL"/>
    <property type="match status" value="1"/>
</dbReference>
<dbReference type="SUPFAM" id="SSF141868">
    <property type="entry name" value="EAL domain-like"/>
    <property type="match status" value="1"/>
</dbReference>
<dbReference type="AlphaFoldDB" id="A0A3S0NEN6"/>